<evidence type="ECO:0000313" key="3">
    <source>
        <dbReference type="Proteomes" id="UP001151760"/>
    </source>
</evidence>
<feature type="region of interest" description="Disordered" evidence="1">
    <location>
        <begin position="403"/>
        <end position="456"/>
    </location>
</feature>
<keyword evidence="3" id="KW-1185">Reference proteome</keyword>
<feature type="compositionally biased region" description="Low complexity" evidence="1">
    <location>
        <begin position="623"/>
        <end position="646"/>
    </location>
</feature>
<sequence length="781" mass="87044">MKFGMDSCDPVDTPMVDRLKLDEDPLGTPVDQTRFRSMVGSLMYLTASRPDLVFTVCMCASYFSLQPAFQIEENMSPKRRLFLTTGDSVLPGMGYFISMQPRSNVCFSVLFLDPEEKSSFYPNNVPSMIQQAPAMAPPTRTDNQIMPRSRCVPLDETRFILDANLLREALEITPIDQAHQFVSPSPGDAIMDFVNELGYTETSGHDRPRYPVLQMLWGIITSLNLTMLNLCGKNLYKLFRLFLLTRPIWAVPLRRAGKTRLTSASPFHLAEEDLRLGNLKFFPKGEEDEVFGMPIPNELISNNIGNAPYYNAYLEMVAKHDRKITAEKAEKMKPATAKQPKPKPAKEKSSKPAPAPKPKPRYQTTPCVKARDNHATDEQAAQSLLALNAPKRRSTMNQFIFQKRTPATKEASTRPSAQPQEYTSANIVHESPSPEDAEIGADTDRTNSGGDTKILQIGDEQGDDVTEVVNLEDKTAKIDEGHVGSDLGKTPEFRPPPNDNKIDEDQAGPDPGESREALAGPNPEPMHDEFMANVYPKVHESLKFLADEHVIIEDPLAHGTLSSMKNLDDAFTIGDQFINDKATEDEPEKLNVESEVVSMATDPIYQASSSIPPLSTPIIDLSSPKPVSSTTQAPISTATTTTTTTTFPLRPPLQQQSTIDSELAAHVITLEMKLSDLEQKSKNLDNTTKNLGSRVFTLELRDLPHKIDETVRETVKEAVQVALQAPLRDRFIDLLEADIKEMLHQRMFETSSYKSFPEHVVLYEALEESIECARGRVPLLK</sequence>
<dbReference type="EMBL" id="BQNB010009989">
    <property type="protein sequence ID" value="GJS71202.1"/>
    <property type="molecule type" value="Genomic_DNA"/>
</dbReference>
<proteinExistence type="predicted"/>
<accession>A0ABQ4Y2E3</accession>
<evidence type="ECO:0008006" key="4">
    <source>
        <dbReference type="Google" id="ProtNLM"/>
    </source>
</evidence>
<feature type="region of interest" description="Disordered" evidence="1">
    <location>
        <begin position="328"/>
        <end position="376"/>
    </location>
</feature>
<feature type="compositionally biased region" description="Polar residues" evidence="1">
    <location>
        <begin position="413"/>
        <end position="426"/>
    </location>
</feature>
<comment type="caution">
    <text evidence="2">The sequence shown here is derived from an EMBL/GenBank/DDBJ whole genome shotgun (WGS) entry which is preliminary data.</text>
</comment>
<feature type="region of interest" description="Disordered" evidence="1">
    <location>
        <begin position="623"/>
        <end position="658"/>
    </location>
</feature>
<gene>
    <name evidence="2" type="ORF">Tco_0704043</name>
</gene>
<reference evidence="2" key="2">
    <citation type="submission" date="2022-01" db="EMBL/GenBank/DDBJ databases">
        <authorList>
            <person name="Yamashiro T."/>
            <person name="Shiraishi A."/>
            <person name="Satake H."/>
            <person name="Nakayama K."/>
        </authorList>
    </citation>
    <scope>NUCLEOTIDE SEQUENCE</scope>
</reference>
<reference evidence="2" key="1">
    <citation type="journal article" date="2022" name="Int. J. Mol. Sci.">
        <title>Draft Genome of Tanacetum Coccineum: Genomic Comparison of Closely Related Tanacetum-Family Plants.</title>
        <authorList>
            <person name="Yamashiro T."/>
            <person name="Shiraishi A."/>
            <person name="Nakayama K."/>
            <person name="Satake H."/>
        </authorList>
    </citation>
    <scope>NUCLEOTIDE SEQUENCE</scope>
</reference>
<protein>
    <recommendedName>
        <fullName evidence="4">Reverse transcriptase Ty1/copia-type domain-containing protein</fullName>
    </recommendedName>
</protein>
<organism evidence="2 3">
    <name type="scientific">Tanacetum coccineum</name>
    <dbReference type="NCBI Taxonomy" id="301880"/>
    <lineage>
        <taxon>Eukaryota</taxon>
        <taxon>Viridiplantae</taxon>
        <taxon>Streptophyta</taxon>
        <taxon>Embryophyta</taxon>
        <taxon>Tracheophyta</taxon>
        <taxon>Spermatophyta</taxon>
        <taxon>Magnoliopsida</taxon>
        <taxon>eudicotyledons</taxon>
        <taxon>Gunneridae</taxon>
        <taxon>Pentapetalae</taxon>
        <taxon>asterids</taxon>
        <taxon>campanulids</taxon>
        <taxon>Asterales</taxon>
        <taxon>Asteraceae</taxon>
        <taxon>Asteroideae</taxon>
        <taxon>Anthemideae</taxon>
        <taxon>Anthemidinae</taxon>
        <taxon>Tanacetum</taxon>
    </lineage>
</organism>
<evidence type="ECO:0000256" key="1">
    <source>
        <dbReference type="SAM" id="MobiDB-lite"/>
    </source>
</evidence>
<feature type="region of interest" description="Disordered" evidence="1">
    <location>
        <begin position="476"/>
        <end position="526"/>
    </location>
</feature>
<name>A0ABQ4Y2E3_9ASTR</name>
<evidence type="ECO:0000313" key="2">
    <source>
        <dbReference type="EMBL" id="GJS71202.1"/>
    </source>
</evidence>
<dbReference type="Proteomes" id="UP001151760">
    <property type="component" value="Unassembled WGS sequence"/>
</dbReference>